<organism evidence="1 2">
    <name type="scientific">Rugosimonospora africana</name>
    <dbReference type="NCBI Taxonomy" id="556532"/>
    <lineage>
        <taxon>Bacteria</taxon>
        <taxon>Bacillati</taxon>
        <taxon>Actinomycetota</taxon>
        <taxon>Actinomycetes</taxon>
        <taxon>Micromonosporales</taxon>
        <taxon>Micromonosporaceae</taxon>
        <taxon>Rugosimonospora</taxon>
    </lineage>
</organism>
<dbReference type="Gene3D" id="3.60.15.10">
    <property type="entry name" value="Ribonuclease Z/Hydroxyacylglutathione hydrolase-like"/>
    <property type="match status" value="1"/>
</dbReference>
<dbReference type="AlphaFoldDB" id="A0A8J3QVF3"/>
<evidence type="ECO:0000313" key="2">
    <source>
        <dbReference type="Proteomes" id="UP000642748"/>
    </source>
</evidence>
<keyword evidence="2" id="KW-1185">Reference proteome</keyword>
<proteinExistence type="predicted"/>
<name>A0A8J3QVF3_9ACTN</name>
<gene>
    <name evidence="1" type="ORF">Raf01_53780</name>
</gene>
<dbReference type="PANTHER" id="PTHR30619:SF1">
    <property type="entry name" value="RECOMBINATION PROTEIN 2"/>
    <property type="match status" value="1"/>
</dbReference>
<evidence type="ECO:0000313" key="1">
    <source>
        <dbReference type="EMBL" id="GIH17206.1"/>
    </source>
</evidence>
<dbReference type="Proteomes" id="UP000642748">
    <property type="component" value="Unassembled WGS sequence"/>
</dbReference>
<sequence length="436" mass="49034">MTIVYFHVLDVGQGMGNYVEITDNAGRLQHTVLADLGSTNYREEAGYQSVEKVYQSLVTMDQPTIDVLFLSHSDEDHHNLLAELFSYLDPYTGQPDKKTLHIARVIYGGQYGNYDKRGTNILDEVQRYTYGRALERVADGFSSFGETIEDVKPMVTLGDVDVYIILGNQAAPEKTSESVRLNTVSLVLLVTLRGDNGRLTAFVATGDATGHTIVECNPLLTLDVMQRFLSNVLVLTAPHHGARNTLFDLRGFTEETARDNAEEFYRIVHPRCIAASAEKSKYSHPAVEVLLMAWPHLEKTPLWWEPEIPQYHMVTSHIPYHMLGTATGNRWPAYDDYYSMFANANIYTTLYSFAQREPWTLSVFPMPAAPAEPMGWDPPTAVIWIFIASDTGAVTVQRWTNRQNLDVALREWLAVPPAPVVAPREPVRPLAVRVFP</sequence>
<dbReference type="EMBL" id="BONZ01000050">
    <property type="protein sequence ID" value="GIH17206.1"/>
    <property type="molecule type" value="Genomic_DNA"/>
</dbReference>
<comment type="caution">
    <text evidence="1">The sequence shown here is derived from an EMBL/GenBank/DDBJ whole genome shotgun (WGS) entry which is preliminary data.</text>
</comment>
<dbReference type="PANTHER" id="PTHR30619">
    <property type="entry name" value="DNA INTERNALIZATION/COMPETENCE PROTEIN COMEC/REC2"/>
    <property type="match status" value="1"/>
</dbReference>
<dbReference type="InterPro" id="IPR052159">
    <property type="entry name" value="Competence_DNA_uptake"/>
</dbReference>
<dbReference type="SUPFAM" id="SSF56281">
    <property type="entry name" value="Metallo-hydrolase/oxidoreductase"/>
    <property type="match status" value="1"/>
</dbReference>
<reference evidence="1" key="1">
    <citation type="submission" date="2021-01" db="EMBL/GenBank/DDBJ databases">
        <title>Whole genome shotgun sequence of Rugosimonospora africana NBRC 104875.</title>
        <authorList>
            <person name="Komaki H."/>
            <person name="Tamura T."/>
        </authorList>
    </citation>
    <scope>NUCLEOTIDE SEQUENCE</scope>
    <source>
        <strain evidence="1">NBRC 104875</strain>
    </source>
</reference>
<accession>A0A8J3QVF3</accession>
<dbReference type="RefSeq" id="WP_203920766.1">
    <property type="nucleotide sequence ID" value="NZ_BONZ01000050.1"/>
</dbReference>
<dbReference type="InterPro" id="IPR036866">
    <property type="entry name" value="RibonucZ/Hydroxyglut_hydro"/>
</dbReference>
<protein>
    <submittedName>
        <fullName evidence="1">Uncharacterized protein</fullName>
    </submittedName>
</protein>